<name>A0A3E2NDY0_9FIRM</name>
<dbReference type="Proteomes" id="UP000260680">
    <property type="component" value="Unassembled WGS sequence"/>
</dbReference>
<dbReference type="Pfam" id="PF03466">
    <property type="entry name" value="LysR_substrate"/>
    <property type="match status" value="1"/>
</dbReference>
<evidence type="ECO:0000256" key="1">
    <source>
        <dbReference type="ARBA" id="ARBA00009437"/>
    </source>
</evidence>
<comment type="caution">
    <text evidence="6">The sequence shown here is derived from an EMBL/GenBank/DDBJ whole genome shotgun (WGS) entry which is preliminary data.</text>
</comment>
<keyword evidence="4" id="KW-0804">Transcription</keyword>
<evidence type="ECO:0000313" key="6">
    <source>
        <dbReference type="EMBL" id="RFZ79080.1"/>
    </source>
</evidence>
<dbReference type="Gene3D" id="1.10.10.10">
    <property type="entry name" value="Winged helix-like DNA-binding domain superfamily/Winged helix DNA-binding domain"/>
    <property type="match status" value="1"/>
</dbReference>
<dbReference type="RefSeq" id="WP_117416879.1">
    <property type="nucleotide sequence ID" value="NZ_QOHO01000028.1"/>
</dbReference>
<dbReference type="PROSITE" id="PS50931">
    <property type="entry name" value="HTH_LYSR"/>
    <property type="match status" value="1"/>
</dbReference>
<comment type="similarity">
    <text evidence="1">Belongs to the LysR transcriptional regulatory family.</text>
</comment>
<feature type="domain" description="HTH lysR-type" evidence="5">
    <location>
        <begin position="1"/>
        <end position="60"/>
    </location>
</feature>
<evidence type="ECO:0000259" key="5">
    <source>
        <dbReference type="PROSITE" id="PS50931"/>
    </source>
</evidence>
<dbReference type="InterPro" id="IPR036390">
    <property type="entry name" value="WH_DNA-bd_sf"/>
</dbReference>
<keyword evidence="3" id="KW-0238">DNA-binding</keyword>
<dbReference type="GO" id="GO:0003700">
    <property type="term" value="F:DNA-binding transcription factor activity"/>
    <property type="evidence" value="ECO:0007669"/>
    <property type="project" value="InterPro"/>
</dbReference>
<dbReference type="PANTHER" id="PTHR30126:SF64">
    <property type="entry name" value="HTH-TYPE TRANSCRIPTIONAL REGULATOR CITR"/>
    <property type="match status" value="1"/>
</dbReference>
<dbReference type="SUPFAM" id="SSF53850">
    <property type="entry name" value="Periplasmic binding protein-like II"/>
    <property type="match status" value="1"/>
</dbReference>
<dbReference type="GO" id="GO:0000976">
    <property type="term" value="F:transcription cis-regulatory region binding"/>
    <property type="evidence" value="ECO:0007669"/>
    <property type="project" value="TreeGrafter"/>
</dbReference>
<sequence length="296" mass="33741">MTANFEHYKIFYYVAKYKNLTRAANALVTSQPSVTYCMQNLENILGCKLFIRSRKGVTLTAEGELLYSYVAPACQQLIQGEEKLRELLGEQHEYINVGATQMAMLSYLVASLKQFQEQYLQVKLNIFNYNTPQTLNELKAGKIDLAIITTPFDHEQSLKVVKVKDFNSVLVGGPIYKEYQGRVVYLEEVGKLPLITMSENTTTFQFFQEFYRSCGLTMRPSIEVASMDLILPIILKNLGIGFVPEEFARPLVEKGEIVEINLYEQIPRRDICIVSDSKRPLSAAAKKLQCMLESRE</sequence>
<dbReference type="EMBL" id="QOHO01000028">
    <property type="protein sequence ID" value="RFZ79080.1"/>
    <property type="molecule type" value="Genomic_DNA"/>
</dbReference>
<dbReference type="SUPFAM" id="SSF46785">
    <property type="entry name" value="Winged helix' DNA-binding domain"/>
    <property type="match status" value="1"/>
</dbReference>
<reference evidence="6 7" key="1">
    <citation type="submission" date="2018-07" db="EMBL/GenBank/DDBJ databases">
        <title>New species, Clostridium PI-S10-A1B.</title>
        <authorList>
            <person name="Krishna G."/>
            <person name="Summeta K."/>
            <person name="Shikha S."/>
            <person name="Prabhu P.B."/>
            <person name="Suresh K."/>
        </authorList>
    </citation>
    <scope>NUCLEOTIDE SEQUENCE [LARGE SCALE GENOMIC DNA]</scope>
    <source>
        <strain evidence="6 7">PI-S10-A1B</strain>
    </source>
</reference>
<dbReference type="CDD" id="cd05466">
    <property type="entry name" value="PBP2_LTTR_substrate"/>
    <property type="match status" value="1"/>
</dbReference>
<keyword evidence="2" id="KW-0805">Transcription regulation</keyword>
<dbReference type="Pfam" id="PF00126">
    <property type="entry name" value="HTH_1"/>
    <property type="match status" value="1"/>
</dbReference>
<evidence type="ECO:0000313" key="7">
    <source>
        <dbReference type="Proteomes" id="UP000260680"/>
    </source>
</evidence>
<dbReference type="PRINTS" id="PR00039">
    <property type="entry name" value="HTHLYSR"/>
</dbReference>
<dbReference type="OrthoDB" id="9778774at2"/>
<dbReference type="InterPro" id="IPR005119">
    <property type="entry name" value="LysR_subst-bd"/>
</dbReference>
<proteinExistence type="inferred from homology"/>
<dbReference type="PANTHER" id="PTHR30126">
    <property type="entry name" value="HTH-TYPE TRANSCRIPTIONAL REGULATOR"/>
    <property type="match status" value="1"/>
</dbReference>
<evidence type="ECO:0000256" key="4">
    <source>
        <dbReference type="ARBA" id="ARBA00023163"/>
    </source>
</evidence>
<dbReference type="Gene3D" id="3.40.190.290">
    <property type="match status" value="1"/>
</dbReference>
<protein>
    <submittedName>
        <fullName evidence="6">LysR family transcriptional regulator</fullName>
    </submittedName>
</protein>
<evidence type="ECO:0000256" key="3">
    <source>
        <dbReference type="ARBA" id="ARBA00023125"/>
    </source>
</evidence>
<organism evidence="6 7">
    <name type="scientific">Lacrimispora amygdalina</name>
    <dbReference type="NCBI Taxonomy" id="253257"/>
    <lineage>
        <taxon>Bacteria</taxon>
        <taxon>Bacillati</taxon>
        <taxon>Bacillota</taxon>
        <taxon>Clostridia</taxon>
        <taxon>Lachnospirales</taxon>
        <taxon>Lachnospiraceae</taxon>
        <taxon>Lacrimispora</taxon>
    </lineage>
</organism>
<dbReference type="AlphaFoldDB" id="A0A3E2NDY0"/>
<dbReference type="InterPro" id="IPR036388">
    <property type="entry name" value="WH-like_DNA-bd_sf"/>
</dbReference>
<accession>A0A3E2NDY0</accession>
<gene>
    <name evidence="6" type="ORF">DS742_10080</name>
</gene>
<evidence type="ECO:0000256" key="2">
    <source>
        <dbReference type="ARBA" id="ARBA00023015"/>
    </source>
</evidence>
<dbReference type="InterPro" id="IPR000847">
    <property type="entry name" value="LysR_HTH_N"/>
</dbReference>